<keyword evidence="6" id="KW-0472">Membrane</keyword>
<keyword evidence="3 4" id="KW-0408">Iron</keyword>
<evidence type="ECO:0000256" key="6">
    <source>
        <dbReference type="SAM" id="Phobius"/>
    </source>
</evidence>
<keyword evidence="6" id="KW-1133">Transmembrane helix</keyword>
<evidence type="ECO:0000256" key="2">
    <source>
        <dbReference type="ARBA" id="ARBA00022723"/>
    </source>
</evidence>
<dbReference type="GO" id="GO:0020037">
    <property type="term" value="F:heme binding"/>
    <property type="evidence" value="ECO:0007669"/>
    <property type="project" value="InterPro"/>
</dbReference>
<dbReference type="PRINTS" id="PR00463">
    <property type="entry name" value="EP450I"/>
</dbReference>
<keyword evidence="6" id="KW-0812">Transmembrane</keyword>
<name>A0A9Q1JRF1_9CARY</name>
<dbReference type="InterPro" id="IPR036396">
    <property type="entry name" value="Cyt_P450_sf"/>
</dbReference>
<dbReference type="GO" id="GO:0016705">
    <property type="term" value="F:oxidoreductase activity, acting on paired donors, with incorporation or reduction of molecular oxygen"/>
    <property type="evidence" value="ECO:0007669"/>
    <property type="project" value="InterPro"/>
</dbReference>
<dbReference type="SUPFAM" id="SSF48264">
    <property type="entry name" value="Cytochrome P450"/>
    <property type="match status" value="1"/>
</dbReference>
<dbReference type="InterPro" id="IPR017972">
    <property type="entry name" value="Cyt_P450_CS"/>
</dbReference>
<dbReference type="PROSITE" id="PS00086">
    <property type="entry name" value="CYTOCHROME_P450"/>
    <property type="match status" value="1"/>
</dbReference>
<dbReference type="PANTHER" id="PTHR47955:SF15">
    <property type="entry name" value="CYTOCHROME P450 71A2-LIKE"/>
    <property type="match status" value="1"/>
</dbReference>
<comment type="caution">
    <text evidence="7">The sequence shown here is derived from an EMBL/GenBank/DDBJ whole genome shotgun (WGS) entry which is preliminary data.</text>
</comment>
<dbReference type="GO" id="GO:0004497">
    <property type="term" value="F:monooxygenase activity"/>
    <property type="evidence" value="ECO:0007669"/>
    <property type="project" value="UniProtKB-KW"/>
</dbReference>
<organism evidence="7 8">
    <name type="scientific">Carnegiea gigantea</name>
    <dbReference type="NCBI Taxonomy" id="171969"/>
    <lineage>
        <taxon>Eukaryota</taxon>
        <taxon>Viridiplantae</taxon>
        <taxon>Streptophyta</taxon>
        <taxon>Embryophyta</taxon>
        <taxon>Tracheophyta</taxon>
        <taxon>Spermatophyta</taxon>
        <taxon>Magnoliopsida</taxon>
        <taxon>eudicotyledons</taxon>
        <taxon>Gunneridae</taxon>
        <taxon>Pentapetalae</taxon>
        <taxon>Caryophyllales</taxon>
        <taxon>Cactineae</taxon>
        <taxon>Cactaceae</taxon>
        <taxon>Cactoideae</taxon>
        <taxon>Echinocereeae</taxon>
        <taxon>Carnegiea</taxon>
    </lineage>
</organism>
<protein>
    <recommendedName>
        <fullName evidence="9">Cytochrome P450</fullName>
    </recommendedName>
</protein>
<dbReference type="CDD" id="cd11072">
    <property type="entry name" value="CYP71-like"/>
    <property type="match status" value="1"/>
</dbReference>
<evidence type="ECO:0000256" key="4">
    <source>
        <dbReference type="PIRSR" id="PIRSR602401-1"/>
    </source>
</evidence>
<dbReference type="Proteomes" id="UP001153076">
    <property type="component" value="Unassembled WGS sequence"/>
</dbReference>
<reference evidence="7" key="1">
    <citation type="submission" date="2022-04" db="EMBL/GenBank/DDBJ databases">
        <title>Carnegiea gigantea Genome sequencing and assembly v2.</title>
        <authorList>
            <person name="Copetti D."/>
            <person name="Sanderson M.J."/>
            <person name="Burquez A."/>
            <person name="Wojciechowski M.F."/>
        </authorList>
    </citation>
    <scope>NUCLEOTIDE SEQUENCE</scope>
    <source>
        <strain evidence="7">SGP5-SGP5p</strain>
        <tissue evidence="7">Aerial part</tissue>
    </source>
</reference>
<dbReference type="PANTHER" id="PTHR47955">
    <property type="entry name" value="CYTOCHROME P450 FAMILY 71 PROTEIN"/>
    <property type="match status" value="1"/>
</dbReference>
<evidence type="ECO:0008006" key="9">
    <source>
        <dbReference type="Google" id="ProtNLM"/>
    </source>
</evidence>
<accession>A0A9Q1JRF1</accession>
<comment type="cofactor">
    <cofactor evidence="4">
        <name>heme</name>
        <dbReference type="ChEBI" id="CHEBI:30413"/>
    </cofactor>
</comment>
<keyword evidence="8" id="KW-1185">Reference proteome</keyword>
<evidence type="ECO:0000313" key="7">
    <source>
        <dbReference type="EMBL" id="KAJ8429606.1"/>
    </source>
</evidence>
<dbReference type="InterPro" id="IPR002401">
    <property type="entry name" value="Cyt_P450_E_grp-I"/>
</dbReference>
<comment type="similarity">
    <text evidence="1 5">Belongs to the cytochrome P450 family.</text>
</comment>
<keyword evidence="5" id="KW-0560">Oxidoreductase</keyword>
<dbReference type="InterPro" id="IPR001128">
    <property type="entry name" value="Cyt_P450"/>
</dbReference>
<dbReference type="GO" id="GO:0005506">
    <property type="term" value="F:iron ion binding"/>
    <property type="evidence" value="ECO:0007669"/>
    <property type="project" value="InterPro"/>
</dbReference>
<feature type="transmembrane region" description="Helical" evidence="6">
    <location>
        <begin position="5"/>
        <end position="26"/>
    </location>
</feature>
<dbReference type="Gene3D" id="1.10.630.10">
    <property type="entry name" value="Cytochrome P450"/>
    <property type="match status" value="1"/>
</dbReference>
<dbReference type="FunFam" id="1.10.630.10:FF:000011">
    <property type="entry name" value="Cytochrome P450 83B1"/>
    <property type="match status" value="1"/>
</dbReference>
<dbReference type="PRINTS" id="PR00385">
    <property type="entry name" value="P450"/>
</dbReference>
<dbReference type="EMBL" id="JAKOGI010000880">
    <property type="protein sequence ID" value="KAJ8429606.1"/>
    <property type="molecule type" value="Genomic_DNA"/>
</dbReference>
<keyword evidence="5" id="KW-0503">Monooxygenase</keyword>
<dbReference type="Pfam" id="PF00067">
    <property type="entry name" value="p450"/>
    <property type="match status" value="1"/>
</dbReference>
<dbReference type="AlphaFoldDB" id="A0A9Q1JRF1"/>
<dbReference type="OrthoDB" id="1470350at2759"/>
<gene>
    <name evidence="7" type="ORF">Cgig2_017440</name>
</gene>
<evidence type="ECO:0000256" key="5">
    <source>
        <dbReference type="RuleBase" id="RU000461"/>
    </source>
</evidence>
<feature type="binding site" description="axial binding residue" evidence="4">
    <location>
        <position position="447"/>
    </location>
    <ligand>
        <name>heme</name>
        <dbReference type="ChEBI" id="CHEBI:30413"/>
    </ligand>
    <ligandPart>
        <name>Fe</name>
        <dbReference type="ChEBI" id="CHEBI:18248"/>
    </ligandPart>
</feature>
<proteinExistence type="inferred from homology"/>
<keyword evidence="2 4" id="KW-0479">Metal-binding</keyword>
<sequence length="507" mass="57626">MSSFLLLNSFFLLAVILYLIFLYKWLSTNNQKNPPPSPPKMPILGNLHQLGKVPHRSLQSLSQKYGDLMLLQLGRKPTLVVSSANAVEGIIKTHELIFSNRPRSIIASKLLYNGKDVVFANYGEYWRQMKSICVLQLLSTKRVRSFRAIREEETALMVEKIMRSIPSVVNLTETFVTLASDVVCRAAFGRKYSREWRGNFMVLLKQFVELLGEFPVGDFVPWLHWIDKVNGLEGKMRKVAKEFDAILEQILEEHLHSPNTQGNGHKSDKGEKMKDFVDVLLDVQRDETVGFSVDRESMKALILDMFAAGTDTTSTLLEWAMSELLRHPRALKKLQEEVRRMTAGKATANEHDLEKMEYLKAVIKETLRLHPPLPLLVSRESIKDVKVSGCDIAARTQVVINAWPIQRDPFFWEEPNEFRPERFLGSTVDFKGHNFQLIPFGVGRRGCPGILFAISGAELVLANLVYAFDWELPDRAKAETLDMTESAGLSVHRRDPLLAVATPYLFA</sequence>
<evidence type="ECO:0000256" key="1">
    <source>
        <dbReference type="ARBA" id="ARBA00010617"/>
    </source>
</evidence>
<evidence type="ECO:0000256" key="3">
    <source>
        <dbReference type="ARBA" id="ARBA00023004"/>
    </source>
</evidence>
<evidence type="ECO:0000313" key="8">
    <source>
        <dbReference type="Proteomes" id="UP001153076"/>
    </source>
</evidence>
<keyword evidence="4 5" id="KW-0349">Heme</keyword>